<keyword evidence="3" id="KW-1185">Reference proteome</keyword>
<reference evidence="2 3" key="1">
    <citation type="submission" date="2023-08" db="EMBL/GenBank/DDBJ databases">
        <title>Black Yeasts Isolated from many extreme environments.</title>
        <authorList>
            <person name="Coleine C."/>
            <person name="Stajich J.E."/>
            <person name="Selbmann L."/>
        </authorList>
    </citation>
    <scope>NUCLEOTIDE SEQUENCE [LARGE SCALE GENOMIC DNA]</scope>
    <source>
        <strain evidence="2 3">CCFEE 5386</strain>
    </source>
</reference>
<proteinExistence type="predicted"/>
<dbReference type="InterPro" id="IPR042099">
    <property type="entry name" value="ANL_N_sf"/>
</dbReference>
<dbReference type="InterPro" id="IPR000873">
    <property type="entry name" value="AMP-dep_synth/lig_dom"/>
</dbReference>
<feature type="domain" description="AMP-dependent synthetase/ligase" evidence="1">
    <location>
        <begin position="39"/>
        <end position="275"/>
    </location>
</feature>
<protein>
    <recommendedName>
        <fullName evidence="1">AMP-dependent synthetase/ligase domain-containing protein</fullName>
    </recommendedName>
</protein>
<dbReference type="PANTHER" id="PTHR43201">
    <property type="entry name" value="ACYL-COA SYNTHETASE"/>
    <property type="match status" value="1"/>
</dbReference>
<dbReference type="Gene3D" id="3.40.50.12780">
    <property type="entry name" value="N-terminal domain of ligase-like"/>
    <property type="match status" value="1"/>
</dbReference>
<comment type="caution">
    <text evidence="2">The sequence shown here is derived from an EMBL/GenBank/DDBJ whole genome shotgun (WGS) entry which is preliminary data.</text>
</comment>
<dbReference type="Proteomes" id="UP001308179">
    <property type="component" value="Unassembled WGS sequence"/>
</dbReference>
<dbReference type="SUPFAM" id="SSF56801">
    <property type="entry name" value="Acetyl-CoA synthetase-like"/>
    <property type="match status" value="1"/>
</dbReference>
<dbReference type="Pfam" id="PF00501">
    <property type="entry name" value="AMP-binding"/>
    <property type="match status" value="1"/>
</dbReference>
<sequence>MPKHSRTFLPKLSLVLDDGLEPCEGWTSIQALASEGQEYQIDMQRLSNEARKEDADRVALVMFTSGTSTGTPKGFPQRDCGLAQVCDIQQWGAHWGPSSRILCPPANFRIIAPTIAISAWKVGATLVMPSTVFDPERTLEAVEKHGITTMFFAPAQFHAVAAHPNFNASNIGSVSDILTGGDMITRDLLLKMSAVFPGATVMPAHGMTEGGGLFEWNFFKTSVSDLPYSGEISPLGMVAKGARVRIWNTDAGTVATRNEAGELHACNESITRHYLGNCHEDSFYEDAFGRWFKTGDLGLINQEGVIYILGRSKDVIKYVSLCAAEIATVVHTLTTASHRPIDEQVAVVAVASPIIGQGPFAVVADFNGKDDRQIRKCVLDLFGKDYHLAGVASLQQLGLDAFPLNTTGKVQKLEFQTFVDRYLTIRSGGIGRATY</sequence>
<gene>
    <name evidence="2" type="ORF">LTR32_000158</name>
</gene>
<organism evidence="2 3">
    <name type="scientific">Rachicladosporium monterosium</name>
    <dbReference type="NCBI Taxonomy" id="1507873"/>
    <lineage>
        <taxon>Eukaryota</taxon>
        <taxon>Fungi</taxon>
        <taxon>Dikarya</taxon>
        <taxon>Ascomycota</taxon>
        <taxon>Pezizomycotina</taxon>
        <taxon>Dothideomycetes</taxon>
        <taxon>Dothideomycetidae</taxon>
        <taxon>Cladosporiales</taxon>
        <taxon>Cladosporiaceae</taxon>
        <taxon>Rachicladosporium</taxon>
    </lineage>
</organism>
<accession>A0ABR0LGW7</accession>
<evidence type="ECO:0000259" key="1">
    <source>
        <dbReference type="Pfam" id="PF00501"/>
    </source>
</evidence>
<evidence type="ECO:0000313" key="2">
    <source>
        <dbReference type="EMBL" id="KAK5148561.1"/>
    </source>
</evidence>
<evidence type="ECO:0000313" key="3">
    <source>
        <dbReference type="Proteomes" id="UP001308179"/>
    </source>
</evidence>
<name>A0ABR0LGW7_9PEZI</name>
<dbReference type="PANTHER" id="PTHR43201:SF32">
    <property type="entry name" value="2-SUCCINYLBENZOATE--COA LIGASE, CHLOROPLASTIC_PEROXISOMAL"/>
    <property type="match status" value="1"/>
</dbReference>
<dbReference type="EMBL" id="JAVRRR010000003">
    <property type="protein sequence ID" value="KAK5148561.1"/>
    <property type="molecule type" value="Genomic_DNA"/>
</dbReference>